<protein>
    <submittedName>
        <fullName evidence="2">Uncharacterized protein</fullName>
    </submittedName>
</protein>
<keyword evidence="3" id="KW-1185">Reference proteome</keyword>
<dbReference type="KEGG" id="rhg:EXZ61_21100"/>
<gene>
    <name evidence="2" type="ORF">EXZ61_21100</name>
</gene>
<accession>A0A515EUU2</accession>
<reference evidence="3" key="2">
    <citation type="journal article" date="2020" name="Int. J. Syst. Evol. Microbiol.">
        <title>Genomic insights into a novel species Rhodoferax aquaticus sp. nov., isolated from freshwater.</title>
        <authorList>
            <person name="Li T."/>
            <person name="Zhuo Y."/>
            <person name="Jin C.Z."/>
            <person name="Wu X."/>
            <person name="Ko S.R."/>
            <person name="Jin F.J."/>
            <person name="Ahn C.Y."/>
            <person name="Oh H.M."/>
            <person name="Lee H.G."/>
            <person name="Jin L."/>
        </authorList>
    </citation>
    <scope>NUCLEOTIDE SEQUENCE [LARGE SCALE GENOMIC DNA]</scope>
    <source>
        <strain evidence="3">Gr-4</strain>
    </source>
</reference>
<evidence type="ECO:0000313" key="3">
    <source>
        <dbReference type="Proteomes" id="UP000317365"/>
    </source>
</evidence>
<dbReference type="AlphaFoldDB" id="A0A515EUU2"/>
<reference evidence="3" key="1">
    <citation type="submission" date="2019-02" db="EMBL/GenBank/DDBJ databases">
        <title>Complete genome sequence of Rhodoferax sp. Gr-4.</title>
        <authorList>
            <person name="Jin L."/>
        </authorList>
    </citation>
    <scope>NUCLEOTIDE SEQUENCE [LARGE SCALE GENOMIC DNA]</scope>
    <source>
        <strain evidence="3">Gr-4</strain>
    </source>
</reference>
<proteinExistence type="predicted"/>
<sequence length="359" mass="40782">MKISRAELYRRVWETPIRTLAKEFDISDVGLAKACRKHAIPIPPVGHWTKVQHGKPVSKPPLPKGDDAVVVLDASRYRLPPLPEPVAELKRTRLTVRPPSTTEHLAPFSAATFKRLFKAKPDGRGIVSCHGEDVFSCEVSPASVERAARLLHAIELAMPEIGAQLNKSPKENRLQVERGGVAVTFKLFEKCTSTFEVLKDPKYSWMDRKIYTYTMTGQLSLQIEGYFDGQKSWADGKRDNLDDKLADFVTGLAAAIESIRARNEEHARQKARWEEEARIREERERKRRKEEELRAQLLKEATAWRDAELCIEYLKHIKVRLGDSSMLPEAAREWLLQAEQVLAAGSPIDRRVQMLLTAS</sequence>
<dbReference type="RefSeq" id="WP_142813887.1">
    <property type="nucleotide sequence ID" value="NZ_CP036282.1"/>
</dbReference>
<evidence type="ECO:0000256" key="1">
    <source>
        <dbReference type="SAM" id="Coils"/>
    </source>
</evidence>
<feature type="coiled-coil region" evidence="1">
    <location>
        <begin position="256"/>
        <end position="301"/>
    </location>
</feature>
<organism evidence="2 3">
    <name type="scientific">Rhodoferax aquaticus</name>
    <dbReference type="NCBI Taxonomy" id="2527691"/>
    <lineage>
        <taxon>Bacteria</taxon>
        <taxon>Pseudomonadati</taxon>
        <taxon>Pseudomonadota</taxon>
        <taxon>Betaproteobacteria</taxon>
        <taxon>Burkholderiales</taxon>
        <taxon>Comamonadaceae</taxon>
        <taxon>Rhodoferax</taxon>
    </lineage>
</organism>
<keyword evidence="1" id="KW-0175">Coiled coil</keyword>
<dbReference type="Proteomes" id="UP000317365">
    <property type="component" value="Chromosome"/>
</dbReference>
<evidence type="ECO:0000313" key="2">
    <source>
        <dbReference type="EMBL" id="QDL56452.1"/>
    </source>
</evidence>
<name>A0A515EUU2_9BURK</name>
<dbReference type="EMBL" id="CP036282">
    <property type="protein sequence ID" value="QDL56452.1"/>
    <property type="molecule type" value="Genomic_DNA"/>
</dbReference>